<accession>A0A6B9G147</accession>
<reference evidence="1 2" key="1">
    <citation type="submission" date="2017-11" db="EMBL/GenBank/DDBJ databases">
        <title>Genome sequence of Pantoea cypripedii NE1.</title>
        <authorList>
            <person name="Nascimento F.X."/>
        </authorList>
    </citation>
    <scope>NUCLEOTIDE SEQUENCE [LARGE SCALE GENOMIC DNA]</scope>
    <source>
        <strain evidence="1 2">NE1</strain>
    </source>
</reference>
<gene>
    <name evidence="1" type="ORF">CUN67_20395</name>
</gene>
<organism evidence="1 2">
    <name type="scientific">Pantoea cypripedii</name>
    <name type="common">Pectobacterium cypripedii</name>
    <name type="synonym">Erwinia cypripedii</name>
    <dbReference type="NCBI Taxonomy" id="55209"/>
    <lineage>
        <taxon>Bacteria</taxon>
        <taxon>Pseudomonadati</taxon>
        <taxon>Pseudomonadota</taxon>
        <taxon>Gammaproteobacteria</taxon>
        <taxon>Enterobacterales</taxon>
        <taxon>Erwiniaceae</taxon>
        <taxon>Pantoea</taxon>
    </lineage>
</organism>
<evidence type="ECO:0000313" key="1">
    <source>
        <dbReference type="EMBL" id="QGY31161.1"/>
    </source>
</evidence>
<protein>
    <submittedName>
        <fullName evidence="1">Uncharacterized protein</fullName>
    </submittedName>
</protein>
<dbReference type="Proteomes" id="UP000502005">
    <property type="component" value="Chromosome"/>
</dbReference>
<dbReference type="AlphaFoldDB" id="A0A6B9G147"/>
<dbReference type="EMBL" id="CP024768">
    <property type="protein sequence ID" value="QGY31161.1"/>
    <property type="molecule type" value="Genomic_DNA"/>
</dbReference>
<evidence type="ECO:0000313" key="2">
    <source>
        <dbReference type="Proteomes" id="UP000502005"/>
    </source>
</evidence>
<sequence>MSLGSFSDNSERLILDEKTLALAIQCTDSLKKQLVSLQQKKGASVALTDDLLMTSFFHYGKKNAKNKQRQNIKQFS</sequence>
<name>A0A6B9G147_PANCY</name>
<proteinExistence type="predicted"/>